<evidence type="ECO:0000313" key="1">
    <source>
        <dbReference type="EMBL" id="MFD0886060.1"/>
    </source>
</evidence>
<evidence type="ECO:0000313" key="2">
    <source>
        <dbReference type="Proteomes" id="UP001597024"/>
    </source>
</evidence>
<keyword evidence="2" id="KW-1185">Reference proteome</keyword>
<dbReference type="InterPro" id="IPR011009">
    <property type="entry name" value="Kinase-like_dom_sf"/>
</dbReference>
<dbReference type="Proteomes" id="UP001597024">
    <property type="component" value="Unassembled WGS sequence"/>
</dbReference>
<comment type="caution">
    <text evidence="1">The sequence shown here is derived from an EMBL/GenBank/DDBJ whole genome shotgun (WGS) entry which is preliminary data.</text>
</comment>
<proteinExistence type="predicted"/>
<sequence>LRRHDRTVRAAFSSVAGLPPGAPTHRIHGDLHLGQTLLAADRWLLIDFEGEPTAPLRERTMPQSPLRDVAGMLRSFDYAARHHLLTTYGTPGGDGAAARLAERWTALTREAFLSGYGEHAGGLSAGQHSLLRVFEMEKAVYETVYESRFRPSWAVIPLGALERLHAP</sequence>
<dbReference type="Gene3D" id="3.90.1200.10">
    <property type="match status" value="1"/>
</dbReference>
<reference evidence="2" key="1">
    <citation type="journal article" date="2019" name="Int. J. Syst. Evol. Microbiol.">
        <title>The Global Catalogue of Microorganisms (GCM) 10K type strain sequencing project: providing services to taxonomists for standard genome sequencing and annotation.</title>
        <authorList>
            <consortium name="The Broad Institute Genomics Platform"/>
            <consortium name="The Broad Institute Genome Sequencing Center for Infectious Disease"/>
            <person name="Wu L."/>
            <person name="Ma J."/>
        </authorList>
    </citation>
    <scope>NUCLEOTIDE SEQUENCE [LARGE SCALE GENOMIC DNA]</scope>
    <source>
        <strain evidence="2">CCUG 62974</strain>
    </source>
</reference>
<feature type="non-terminal residue" evidence="1">
    <location>
        <position position="1"/>
    </location>
</feature>
<organism evidence="1 2">
    <name type="scientific">Streptosporangium algeriense</name>
    <dbReference type="NCBI Taxonomy" id="1682748"/>
    <lineage>
        <taxon>Bacteria</taxon>
        <taxon>Bacillati</taxon>
        <taxon>Actinomycetota</taxon>
        <taxon>Actinomycetes</taxon>
        <taxon>Streptosporangiales</taxon>
        <taxon>Streptosporangiaceae</taxon>
        <taxon>Streptosporangium</taxon>
    </lineage>
</organism>
<protein>
    <submittedName>
        <fullName evidence="1">Aminoglycoside phosphotransferase</fullName>
    </submittedName>
</protein>
<gene>
    <name evidence="1" type="ORF">ACFQ08_16055</name>
</gene>
<dbReference type="EMBL" id="JBHTHX010000504">
    <property type="protein sequence ID" value="MFD0886060.1"/>
    <property type="molecule type" value="Genomic_DNA"/>
</dbReference>
<dbReference type="SUPFAM" id="SSF56112">
    <property type="entry name" value="Protein kinase-like (PK-like)"/>
    <property type="match status" value="1"/>
</dbReference>
<accession>A0ABW3DQG0</accession>
<name>A0ABW3DQG0_9ACTN</name>